<proteinExistence type="predicted"/>
<evidence type="ECO:0000256" key="3">
    <source>
        <dbReference type="SAM" id="MobiDB-lite"/>
    </source>
</evidence>
<reference evidence="5 6" key="1">
    <citation type="submission" date="2016-11" db="EMBL/GenBank/DDBJ databases">
        <authorList>
            <person name="Jaros S."/>
            <person name="Januszkiewicz K."/>
            <person name="Wedrychowicz H."/>
        </authorList>
    </citation>
    <scope>NUCLEOTIDE SEQUENCE [LARGE SCALE GENOMIC DNA]</scope>
    <source>
        <strain evidence="5 6">DSM 46144</strain>
    </source>
</reference>
<feature type="domain" description="Orc1-like AAA ATPase" evidence="4">
    <location>
        <begin position="4"/>
        <end position="133"/>
    </location>
</feature>
<evidence type="ECO:0000256" key="2">
    <source>
        <dbReference type="ARBA" id="ARBA00022840"/>
    </source>
</evidence>
<protein>
    <submittedName>
        <fullName evidence="5">AAA ATPase domain-containing protein</fullName>
    </submittedName>
</protein>
<evidence type="ECO:0000259" key="4">
    <source>
        <dbReference type="Pfam" id="PF13191"/>
    </source>
</evidence>
<evidence type="ECO:0000256" key="1">
    <source>
        <dbReference type="ARBA" id="ARBA00022741"/>
    </source>
</evidence>
<dbReference type="InterPro" id="IPR027417">
    <property type="entry name" value="P-loop_NTPase"/>
</dbReference>
<dbReference type="SUPFAM" id="SSF52540">
    <property type="entry name" value="P-loop containing nucleoside triphosphate hydrolases"/>
    <property type="match status" value="1"/>
</dbReference>
<dbReference type="EMBL" id="FRCS01000010">
    <property type="protein sequence ID" value="SHN44640.1"/>
    <property type="molecule type" value="Genomic_DNA"/>
</dbReference>
<dbReference type="Pfam" id="PF13191">
    <property type="entry name" value="AAA_16"/>
    <property type="match status" value="1"/>
</dbReference>
<dbReference type="GO" id="GO:0005524">
    <property type="term" value="F:ATP binding"/>
    <property type="evidence" value="ECO:0007669"/>
    <property type="project" value="UniProtKB-KW"/>
</dbReference>
<keyword evidence="2" id="KW-0067">ATP-binding</keyword>
<dbReference type="PANTHER" id="PTHR16305:SF35">
    <property type="entry name" value="TRANSCRIPTIONAL ACTIVATOR DOMAIN"/>
    <property type="match status" value="1"/>
</dbReference>
<evidence type="ECO:0000313" key="6">
    <source>
        <dbReference type="Proteomes" id="UP000184440"/>
    </source>
</evidence>
<dbReference type="STRING" id="134849.SAMN05443668_110296"/>
<gene>
    <name evidence="5" type="ORF">SAMN05443668_110296</name>
</gene>
<dbReference type="PANTHER" id="PTHR16305">
    <property type="entry name" value="TESTICULAR SOLUBLE ADENYLYL CYCLASE"/>
    <property type="match status" value="1"/>
</dbReference>
<dbReference type="InterPro" id="IPR041664">
    <property type="entry name" value="AAA_16"/>
</dbReference>
<dbReference type="AlphaFoldDB" id="A0A1M7REK3"/>
<accession>A0A1M7REK3</accession>
<name>A0A1M7REK3_9ACTN</name>
<dbReference type="Proteomes" id="UP000184440">
    <property type="component" value="Unassembled WGS sequence"/>
</dbReference>
<feature type="region of interest" description="Disordered" evidence="3">
    <location>
        <begin position="355"/>
        <end position="375"/>
    </location>
</feature>
<dbReference type="GO" id="GO:0005737">
    <property type="term" value="C:cytoplasm"/>
    <property type="evidence" value="ECO:0007669"/>
    <property type="project" value="TreeGrafter"/>
</dbReference>
<keyword evidence="6" id="KW-1185">Reference proteome</keyword>
<dbReference type="Gene3D" id="3.40.50.300">
    <property type="entry name" value="P-loop containing nucleotide triphosphate hydrolases"/>
    <property type="match status" value="1"/>
</dbReference>
<evidence type="ECO:0000313" key="5">
    <source>
        <dbReference type="EMBL" id="SHN44640.1"/>
    </source>
</evidence>
<organism evidence="5 6">
    <name type="scientific">Cryptosporangium aurantiacum</name>
    <dbReference type="NCBI Taxonomy" id="134849"/>
    <lineage>
        <taxon>Bacteria</taxon>
        <taxon>Bacillati</taxon>
        <taxon>Actinomycetota</taxon>
        <taxon>Actinomycetes</taxon>
        <taxon>Cryptosporangiales</taxon>
        <taxon>Cryptosporangiaceae</taxon>
        <taxon>Cryptosporangium</taxon>
    </lineage>
</organism>
<dbReference type="GO" id="GO:0004016">
    <property type="term" value="F:adenylate cyclase activity"/>
    <property type="evidence" value="ECO:0007669"/>
    <property type="project" value="TreeGrafter"/>
</dbReference>
<sequence>MASVAAGGSAGFIVGEAGVGKTALLRWVAQHGDSRVVWIRGAEYESVLPFACAADLLTPLRPHFAGLPAVQRRALETALALTDGPMPTSLAICAAALGALAAACDQEPLVVLVDDLQWIDPESRQLMLFVARRIVTERICIIFALRDQPGIAPPPHDLPLLHLTGLTLAECTDLARRRGLAVPERIMREVVESTGGNPLAVLETLTHRPEAATASGTRPITVGTSVEQAWRPVLDRLPEETRRALFVLAVGRLPGLPGVADLLTAMGLSIHDLEPAESQGLVRASEEGLELRHPLLRQVLIDATAVGVRLRTYRALADLGGPEQRVWYLSYTAADLILRALDVLGAHGSERNRQESAQLGTGWLAPSGTTTAPRC</sequence>
<keyword evidence="1" id="KW-0547">Nucleotide-binding</keyword>